<accession>A0A0G3EDV2</accession>
<organism evidence="2 3">
    <name type="scientific">Kiritimatiella glycovorans</name>
    <dbReference type="NCBI Taxonomy" id="1307763"/>
    <lineage>
        <taxon>Bacteria</taxon>
        <taxon>Pseudomonadati</taxon>
        <taxon>Kiritimatiellota</taxon>
        <taxon>Kiritimatiellia</taxon>
        <taxon>Kiritimatiellales</taxon>
        <taxon>Kiritimatiellaceae</taxon>
        <taxon>Kiritimatiella</taxon>
    </lineage>
</organism>
<reference evidence="3" key="1">
    <citation type="submission" date="2015-02" db="EMBL/GenBank/DDBJ databases">
        <title>Description and complete genome sequence of the first cultured representative of the subdivision 5 of the Verrucomicrobia phylum.</title>
        <authorList>
            <person name="Spring S."/>
            <person name="Bunk B."/>
            <person name="Sproer C."/>
            <person name="Klenk H.-P."/>
        </authorList>
    </citation>
    <scope>NUCLEOTIDE SEQUENCE [LARGE SCALE GENOMIC DNA]</scope>
    <source>
        <strain evidence="3">L21-Fru-AB</strain>
    </source>
</reference>
<feature type="chain" id="PRO_5005183904" description="Salt-induced outer membrane protein" evidence="1">
    <location>
        <begin position="21"/>
        <end position="262"/>
    </location>
</feature>
<sequence precursor="true">MSVRILFCCLWAGLTLPVGAGGPAIETAAGVDSARVFRGLERHDDLLLRAEADAAVRRPNAEYGIRLTTYSGDAAHEIDPAVYVRGVCENLDWEAGWRGYYYDVQRPPALSGFAPARRRAAETSSGTSELYLRGQWNGAFFAVPRASVAMDVDRAGGWYGRAGVLREIEAVDNVMLGLSADLGAGSARHNHWWYHYDVQPGAAGGLTDFEAAVRLSCALSARLSLEGRIAWARRFDAARPDGAGEGAPRDTVWTAVGVRCRF</sequence>
<dbReference type="KEGG" id="vbl:L21SP4_01388"/>
<reference evidence="2 3" key="2">
    <citation type="journal article" date="2016" name="ISME J.">
        <title>Characterization of the first cultured representative of Verrucomicrobia subdivision 5 indicates the proposal of a novel phylum.</title>
        <authorList>
            <person name="Spring S."/>
            <person name="Bunk B."/>
            <person name="Sproer C."/>
            <person name="Schumann P."/>
            <person name="Rohde M."/>
            <person name="Tindall B.J."/>
            <person name="Klenk H.P."/>
        </authorList>
    </citation>
    <scope>NUCLEOTIDE SEQUENCE [LARGE SCALE GENOMIC DNA]</scope>
    <source>
        <strain evidence="2 3">L21-Fru-AB</strain>
    </source>
</reference>
<evidence type="ECO:0000313" key="3">
    <source>
        <dbReference type="Proteomes" id="UP000035268"/>
    </source>
</evidence>
<name>A0A0G3EDV2_9BACT</name>
<feature type="signal peptide" evidence="1">
    <location>
        <begin position="1"/>
        <end position="20"/>
    </location>
</feature>
<dbReference type="EMBL" id="CP010904">
    <property type="protein sequence ID" value="AKJ64636.1"/>
    <property type="molecule type" value="Genomic_DNA"/>
</dbReference>
<evidence type="ECO:0000256" key="1">
    <source>
        <dbReference type="SAM" id="SignalP"/>
    </source>
</evidence>
<evidence type="ECO:0000313" key="2">
    <source>
        <dbReference type="EMBL" id="AKJ64636.1"/>
    </source>
</evidence>
<dbReference type="AlphaFoldDB" id="A0A0G3EDV2"/>
<dbReference type="Proteomes" id="UP000035268">
    <property type="component" value="Chromosome"/>
</dbReference>
<keyword evidence="1" id="KW-0732">Signal</keyword>
<keyword evidence="3" id="KW-1185">Reference proteome</keyword>
<proteinExistence type="predicted"/>
<evidence type="ECO:0008006" key="4">
    <source>
        <dbReference type="Google" id="ProtNLM"/>
    </source>
</evidence>
<dbReference type="RefSeq" id="WP_052881946.1">
    <property type="nucleotide sequence ID" value="NZ_CP010904.1"/>
</dbReference>
<protein>
    <recommendedName>
        <fullName evidence="4">Salt-induced outer membrane protein</fullName>
    </recommendedName>
</protein>
<gene>
    <name evidence="2" type="ORF">L21SP4_01388</name>
</gene>